<dbReference type="InterPro" id="IPR052201">
    <property type="entry name" value="LRR-containing_regulator"/>
</dbReference>
<accession>A0A224Z557</accession>
<keyword evidence="1" id="KW-0677">Repeat</keyword>
<dbReference type="InterPro" id="IPR032675">
    <property type="entry name" value="LRR_dom_sf"/>
</dbReference>
<dbReference type="EMBL" id="GFPF01011025">
    <property type="protein sequence ID" value="MAA22171.1"/>
    <property type="molecule type" value="Transcribed_RNA"/>
</dbReference>
<dbReference type="PANTHER" id="PTHR24111:SF0">
    <property type="entry name" value="LEUCINE-RICH REPEAT-CONTAINING PROTEIN"/>
    <property type="match status" value="1"/>
</dbReference>
<name>A0A224Z557_9ACAR</name>
<dbReference type="PANTHER" id="PTHR24111">
    <property type="entry name" value="LEUCINE-RICH REPEAT-CONTAINING PROTEIN 34"/>
    <property type="match status" value="1"/>
</dbReference>
<reference evidence="2" key="1">
    <citation type="journal article" date="2017" name="Parasit. Vectors">
        <title>Sialotranscriptomics of Rhipicephalus zambeziensis reveals intricate expression profiles of secretory proteins and suggests tight temporal transcriptional regulation during blood-feeding.</title>
        <authorList>
            <person name="de Castro M.H."/>
            <person name="de Klerk D."/>
            <person name="Pienaar R."/>
            <person name="Rees D.J.G."/>
            <person name="Mans B.J."/>
        </authorList>
    </citation>
    <scope>NUCLEOTIDE SEQUENCE</scope>
    <source>
        <tissue evidence="2">Salivary glands</tissue>
    </source>
</reference>
<dbReference type="InterPro" id="IPR001611">
    <property type="entry name" value="Leu-rich_rpt"/>
</dbReference>
<proteinExistence type="predicted"/>
<evidence type="ECO:0000256" key="1">
    <source>
        <dbReference type="ARBA" id="ARBA00022737"/>
    </source>
</evidence>
<dbReference type="Pfam" id="PF13516">
    <property type="entry name" value="LRR_6"/>
    <property type="match status" value="2"/>
</dbReference>
<dbReference type="SUPFAM" id="SSF52047">
    <property type="entry name" value="RNI-like"/>
    <property type="match status" value="2"/>
</dbReference>
<evidence type="ECO:0000313" key="2">
    <source>
        <dbReference type="EMBL" id="MAA22171.1"/>
    </source>
</evidence>
<dbReference type="SMART" id="SM00368">
    <property type="entry name" value="LRR_RI"/>
    <property type="match status" value="2"/>
</dbReference>
<dbReference type="AlphaFoldDB" id="A0A224Z557"/>
<dbReference type="Gene3D" id="3.80.10.10">
    <property type="entry name" value="Ribonuclease Inhibitor"/>
    <property type="match status" value="2"/>
</dbReference>
<organism evidence="2">
    <name type="scientific">Rhipicephalus zambeziensis</name>
    <dbReference type="NCBI Taxonomy" id="60191"/>
    <lineage>
        <taxon>Eukaryota</taxon>
        <taxon>Metazoa</taxon>
        <taxon>Ecdysozoa</taxon>
        <taxon>Arthropoda</taxon>
        <taxon>Chelicerata</taxon>
        <taxon>Arachnida</taxon>
        <taxon>Acari</taxon>
        <taxon>Parasitiformes</taxon>
        <taxon>Ixodida</taxon>
        <taxon>Ixodoidea</taxon>
        <taxon>Ixodidae</taxon>
        <taxon>Rhipicephalinae</taxon>
        <taxon>Rhipicephalus</taxon>
        <taxon>Rhipicephalus</taxon>
    </lineage>
</organism>
<sequence>MAPPPTLVSGMERGIHSLDSARLLIVADRLCDKLKSGGVDLQAPCSDVHEKTKCWLRLHLPIVNDILWKVSMQLLEHAPGALTLSHVERYDVDTVCTNRSFTDGVILLYTLLEHHRCIKRLVLNTMAFPLWHFPSLLGNALRANRGIVEVEEHPVDMAKSWREMRQCRTLSCALGNLSPRLSCLHVSSLKLDHVSAECIASGIAKSDLRRLRLCNEMSASMTTKLMSAVNSCQSLTSLEFAGFRQFSRSSAIALASALKCNRTLQKLRVRFMADDVLGIILASLKHNEALQELSLDYSVDLSRSSLWDGLQALRENRVLKRLELTDACFSNSCGIVIAEVLRYNNTIEELSLSSNFIGDLGARALAKTLQESSTLKHLDVSNCRLTSNVLSKFVEAVSRNIAIECVRLGHIDIPEDWAPTLPLGDVCARLQVSWNTSLLEQWATCQVFHLSKARLAWTVDSNCSGIVQWFAAARVNSATLVELVIECPCRVDAESTEAVVSFIETTHSLKKVVILPFQYNYVFSTAILNSLARNKSVREAEFDQTLRAHLDVKALEALLVANRTLHRLKFRYDSLPCRAPVMLGRALEDNFVFLTLEFEDQNAQNDMYPVLKVLNRNRSLLNRAVECVLDSARDEHSQGALRLLCDTDSLLDAVAVASGKVRDECRCLVLEAVRSLELQHSEDTLSTEKINVCERTQCN</sequence>
<protein>
    <submittedName>
        <fullName evidence="2">Protein nlrc3</fullName>
    </submittedName>
</protein>